<feature type="transmembrane region" description="Helical" evidence="7">
    <location>
        <begin position="262"/>
        <end position="283"/>
    </location>
</feature>
<dbReference type="Pfam" id="PF00953">
    <property type="entry name" value="Glycos_transf_4"/>
    <property type="match status" value="1"/>
</dbReference>
<dbReference type="CDD" id="cd06852">
    <property type="entry name" value="GT_MraY"/>
    <property type="match status" value="1"/>
</dbReference>
<feature type="transmembrane region" description="Helical" evidence="7">
    <location>
        <begin position="235"/>
        <end position="256"/>
    </location>
</feature>
<evidence type="ECO:0000256" key="7">
    <source>
        <dbReference type="SAM" id="Phobius"/>
    </source>
</evidence>
<protein>
    <submittedName>
        <fullName evidence="8">Phospho-N-acetylmuramoyl-pentapeptide-transferase</fullName>
        <ecNumber evidence="8">2.7.8.13</ecNumber>
    </submittedName>
</protein>
<dbReference type="InterPro" id="IPR018480">
    <property type="entry name" value="PNAcMuramoyl-5peptid_Trfase_CS"/>
</dbReference>
<dbReference type="PANTHER" id="PTHR22926">
    <property type="entry name" value="PHOSPHO-N-ACETYLMURAMOYL-PENTAPEPTIDE-TRANSFERASE"/>
    <property type="match status" value="1"/>
</dbReference>
<evidence type="ECO:0000256" key="6">
    <source>
        <dbReference type="ARBA" id="ARBA00023136"/>
    </source>
</evidence>
<keyword evidence="4 7" id="KW-0812">Transmembrane</keyword>
<dbReference type="AlphaFoldDB" id="A0A1W1DBF0"/>
<dbReference type="GO" id="GO:0008963">
    <property type="term" value="F:phospho-N-acetylmuramoyl-pentapeptide-transferase activity"/>
    <property type="evidence" value="ECO:0007669"/>
    <property type="project" value="InterPro"/>
</dbReference>
<feature type="transmembrane region" description="Helical" evidence="7">
    <location>
        <begin position="310"/>
        <end position="329"/>
    </location>
</feature>
<feature type="transmembrane region" description="Helical" evidence="7">
    <location>
        <begin position="211"/>
        <end position="228"/>
    </location>
</feature>
<dbReference type="GO" id="GO:0005886">
    <property type="term" value="C:plasma membrane"/>
    <property type="evidence" value="ECO:0007669"/>
    <property type="project" value="TreeGrafter"/>
</dbReference>
<accession>A0A1W1DBF0</accession>
<feature type="transmembrane region" description="Helical" evidence="7">
    <location>
        <begin position="106"/>
        <end position="127"/>
    </location>
</feature>
<evidence type="ECO:0000313" key="8">
    <source>
        <dbReference type="EMBL" id="SFV77747.1"/>
    </source>
</evidence>
<name>A0A1W1DBF0_9ZZZZ</name>
<evidence type="ECO:0000256" key="4">
    <source>
        <dbReference type="ARBA" id="ARBA00022692"/>
    </source>
</evidence>
<dbReference type="Pfam" id="PF10555">
    <property type="entry name" value="MraY_sig1"/>
    <property type="match status" value="1"/>
</dbReference>
<feature type="transmembrane region" description="Helical" evidence="7">
    <location>
        <begin position="67"/>
        <end position="85"/>
    </location>
</feature>
<dbReference type="PROSITE" id="PS01347">
    <property type="entry name" value="MRAY_1"/>
    <property type="match status" value="1"/>
</dbReference>
<keyword evidence="5 7" id="KW-1133">Transmembrane helix</keyword>
<dbReference type="EMBL" id="FPHR01000031">
    <property type="protein sequence ID" value="SFV77747.1"/>
    <property type="molecule type" value="Genomic_DNA"/>
</dbReference>
<dbReference type="GO" id="GO:0071555">
    <property type="term" value="P:cell wall organization"/>
    <property type="evidence" value="ECO:0007669"/>
    <property type="project" value="TreeGrafter"/>
</dbReference>
<comment type="similarity">
    <text evidence="2">Belongs to the glycosyltransferase 4 family. MraY subfamily.</text>
</comment>
<keyword evidence="6 7" id="KW-0472">Membrane</keyword>
<gene>
    <name evidence="8" type="ORF">MNB_SUP05-4-903</name>
</gene>
<reference evidence="8" key="1">
    <citation type="submission" date="2016-10" db="EMBL/GenBank/DDBJ databases">
        <authorList>
            <person name="de Groot N.N."/>
        </authorList>
    </citation>
    <scope>NUCLEOTIDE SEQUENCE</scope>
</reference>
<dbReference type="EC" id="2.7.8.13" evidence="8"/>
<organism evidence="8">
    <name type="scientific">hydrothermal vent metagenome</name>
    <dbReference type="NCBI Taxonomy" id="652676"/>
    <lineage>
        <taxon>unclassified sequences</taxon>
        <taxon>metagenomes</taxon>
        <taxon>ecological metagenomes</taxon>
    </lineage>
</organism>
<evidence type="ECO:0000256" key="3">
    <source>
        <dbReference type="ARBA" id="ARBA00022679"/>
    </source>
</evidence>
<comment type="subcellular location">
    <subcellularLocation>
        <location evidence="1">Membrane</location>
        <topology evidence="1">Multi-pass membrane protein</topology>
    </subcellularLocation>
</comment>
<evidence type="ECO:0000256" key="5">
    <source>
        <dbReference type="ARBA" id="ARBA00022989"/>
    </source>
</evidence>
<dbReference type="InterPro" id="IPR003524">
    <property type="entry name" value="PNAcMuramoyl-5peptid_Trfase"/>
</dbReference>
<dbReference type="InterPro" id="IPR000715">
    <property type="entry name" value="Glycosyl_transferase_4"/>
</dbReference>
<dbReference type="NCBIfam" id="TIGR00445">
    <property type="entry name" value="mraY"/>
    <property type="match status" value="1"/>
</dbReference>
<sequence>MLASLLISLALGHYFIKKLHQYQIGQVIRTDGPESHLAKSGTPTMGGVMILFAFIVSSLIWADWSSVHLWIVMTTAVIFGGIGFIDDYLKIKRKSSDGLSSRKKMLGQSVGAIVIGFWIVSAIDSPIQTELLIPFFKDVTFSLGIVGFLVLTYFVIVGSSNAVNLTDGLDGLAIMPVILISSALALFAYISGNYNFSSYLNMPFMPGTGELFVICSALVGAGLGFLWFNTYPAEIFMGDVGSLALGAILAVIAILLRQEILLFIMGGVFVAETLSVIIQVAYYKRTKKRFFLMAPIHHHFEKKGISEPKIIVRFWMITLILVLVSLASIKIR</sequence>
<feature type="transmembrane region" description="Helical" evidence="7">
    <location>
        <begin position="44"/>
        <end position="61"/>
    </location>
</feature>
<proteinExistence type="inferred from homology"/>
<dbReference type="GO" id="GO:0044038">
    <property type="term" value="P:cell wall macromolecule biosynthetic process"/>
    <property type="evidence" value="ECO:0007669"/>
    <property type="project" value="TreeGrafter"/>
</dbReference>
<feature type="transmembrane region" description="Helical" evidence="7">
    <location>
        <begin position="169"/>
        <end position="191"/>
    </location>
</feature>
<keyword evidence="3 8" id="KW-0808">Transferase</keyword>
<evidence type="ECO:0000256" key="1">
    <source>
        <dbReference type="ARBA" id="ARBA00004141"/>
    </source>
</evidence>
<dbReference type="PROSITE" id="PS01348">
    <property type="entry name" value="MRAY_2"/>
    <property type="match status" value="1"/>
</dbReference>
<dbReference type="HAMAP" id="MF_00038">
    <property type="entry name" value="MraY"/>
    <property type="match status" value="1"/>
</dbReference>
<feature type="transmembrane region" description="Helical" evidence="7">
    <location>
        <begin position="139"/>
        <end position="157"/>
    </location>
</feature>
<dbReference type="PANTHER" id="PTHR22926:SF5">
    <property type="entry name" value="PHOSPHO-N-ACETYLMURAMOYL-PENTAPEPTIDE-TRANSFERASE HOMOLOG"/>
    <property type="match status" value="1"/>
</dbReference>
<evidence type="ECO:0000256" key="2">
    <source>
        <dbReference type="ARBA" id="ARBA00005583"/>
    </source>
</evidence>